<name>A0ACC1J1E8_9FUNG</name>
<reference evidence="1" key="1">
    <citation type="submission" date="2022-07" db="EMBL/GenBank/DDBJ databases">
        <title>Phylogenomic reconstructions and comparative analyses of Kickxellomycotina fungi.</title>
        <authorList>
            <person name="Reynolds N.K."/>
            <person name="Stajich J.E."/>
            <person name="Barry K."/>
            <person name="Grigoriev I.V."/>
            <person name="Crous P."/>
            <person name="Smith M.E."/>
        </authorList>
    </citation>
    <scope>NUCLEOTIDE SEQUENCE</scope>
    <source>
        <strain evidence="1">NRRL 5244</strain>
    </source>
</reference>
<accession>A0ACC1J1E8</accession>
<keyword evidence="2" id="KW-1185">Reference proteome</keyword>
<evidence type="ECO:0000313" key="2">
    <source>
        <dbReference type="Proteomes" id="UP001150603"/>
    </source>
</evidence>
<comment type="caution">
    <text evidence="1">The sequence shown here is derived from an EMBL/GenBank/DDBJ whole genome shotgun (WGS) entry which is preliminary data.</text>
</comment>
<gene>
    <name evidence="1" type="ORF">FBU59_005885</name>
</gene>
<protein>
    <submittedName>
        <fullName evidence="1">Uncharacterized protein</fullName>
    </submittedName>
</protein>
<dbReference type="Proteomes" id="UP001150603">
    <property type="component" value="Unassembled WGS sequence"/>
</dbReference>
<sequence length="349" mass="37231">MVSAVMLGGSVTTGPLTDRFGFRKVALTGTVICCIALVLASFTTQLWQLVLTQGVLFGIGASLIFSPSISLPAQWHIRYRAIATGLTVAGSGAGGMIFTELTQRMMDTIGYRWTLRALALMLLGISGISGSFYRRRISVPRGGIDFRAIVTDPRLIVVGLAGLFVYAGYFVPWYYLPTAALEIGETTQASNKLVLYMNASSTVGRVLAAYAAVMVGPINSVALAYLVCSVLTLVVMVVVRSMTGYVVLSVVFGGLSASCVSIAPLVLTNIFGIQAVTTAMGIVNLWCAVGVLIGNPSQGAVYQRFDRPYHSFTAIAIWGFVGLALASGSYLMLKVIIIRGTPKRIWSRL</sequence>
<proteinExistence type="predicted"/>
<dbReference type="EMBL" id="JANBPW010004884">
    <property type="protein sequence ID" value="KAJ1933872.1"/>
    <property type="molecule type" value="Genomic_DNA"/>
</dbReference>
<evidence type="ECO:0000313" key="1">
    <source>
        <dbReference type="EMBL" id="KAJ1933872.1"/>
    </source>
</evidence>
<organism evidence="1 2">
    <name type="scientific">Linderina macrospora</name>
    <dbReference type="NCBI Taxonomy" id="4868"/>
    <lineage>
        <taxon>Eukaryota</taxon>
        <taxon>Fungi</taxon>
        <taxon>Fungi incertae sedis</taxon>
        <taxon>Zoopagomycota</taxon>
        <taxon>Kickxellomycotina</taxon>
        <taxon>Kickxellomycetes</taxon>
        <taxon>Kickxellales</taxon>
        <taxon>Kickxellaceae</taxon>
        <taxon>Linderina</taxon>
    </lineage>
</organism>